<evidence type="ECO:0000256" key="1">
    <source>
        <dbReference type="ARBA" id="ARBA00001920"/>
    </source>
</evidence>
<keyword evidence="10 16" id="KW-0560">Oxidoreductase</keyword>
<proteinExistence type="inferred from homology"/>
<dbReference type="PROSITE" id="PS51671">
    <property type="entry name" value="ACT"/>
    <property type="match status" value="1"/>
</dbReference>
<dbReference type="InterPro" id="IPR005106">
    <property type="entry name" value="Asp/hSer_DH_NAD-bd"/>
</dbReference>
<dbReference type="Gene3D" id="3.30.70.260">
    <property type="match status" value="1"/>
</dbReference>
<dbReference type="EC" id="1.1.1.3" evidence="5 16"/>
<evidence type="ECO:0000313" key="20">
    <source>
        <dbReference type="Proteomes" id="UP000824681"/>
    </source>
</evidence>
<evidence type="ECO:0000256" key="5">
    <source>
        <dbReference type="ARBA" id="ARBA00013213"/>
    </source>
</evidence>
<evidence type="ECO:0000256" key="9">
    <source>
        <dbReference type="ARBA" id="ARBA00022857"/>
    </source>
</evidence>
<dbReference type="InterPro" id="IPR001342">
    <property type="entry name" value="HDH_cat"/>
</dbReference>
<dbReference type="EMBL" id="CP068985">
    <property type="protein sequence ID" value="QYC39206.1"/>
    <property type="molecule type" value="Genomic_DNA"/>
</dbReference>
<evidence type="ECO:0000256" key="15">
    <source>
        <dbReference type="ARBA" id="ARBA00049031"/>
    </source>
</evidence>
<dbReference type="InterPro" id="IPR036291">
    <property type="entry name" value="NAD(P)-bd_dom_sf"/>
</dbReference>
<dbReference type="Pfam" id="PF00742">
    <property type="entry name" value="Homoserine_dh"/>
    <property type="match status" value="1"/>
</dbReference>
<reference evidence="19 20" key="1">
    <citation type="journal article" date="2021" name="ACS Chem. Biol.">
        <title>Genomic-Led Discovery of a Novel Glycopeptide Antibiotic by Nonomuraea coxensis DSM 45129.</title>
        <authorList>
            <person name="Yushchuk O."/>
            <person name="Vior N.M."/>
            <person name="Andreo-Vidal A."/>
            <person name="Berini F."/>
            <person name="Ruckert C."/>
            <person name="Busche T."/>
            <person name="Binda E."/>
            <person name="Kalinowski J."/>
            <person name="Truman A.W."/>
            <person name="Marinelli F."/>
        </authorList>
    </citation>
    <scope>NUCLEOTIDE SEQUENCE [LARGE SCALE GENOMIC DNA]</scope>
    <source>
        <strain evidence="19 20">DSM 45129</strain>
    </source>
</reference>
<accession>A0ABX8TVD1</accession>
<evidence type="ECO:0000256" key="13">
    <source>
        <dbReference type="ARBA" id="ARBA00044930"/>
    </source>
</evidence>
<dbReference type="InterPro" id="IPR019811">
    <property type="entry name" value="HDH_CS"/>
</dbReference>
<evidence type="ECO:0000256" key="12">
    <source>
        <dbReference type="ARBA" id="ARBA00023167"/>
    </source>
</evidence>
<protein>
    <recommendedName>
        <fullName evidence="6 16">Homoserine dehydrogenase</fullName>
        <ecNumber evidence="5 16">1.1.1.3</ecNumber>
    </recommendedName>
</protein>
<organism evidence="19 20">
    <name type="scientific">Nonomuraea coxensis DSM 45129</name>
    <dbReference type="NCBI Taxonomy" id="1122611"/>
    <lineage>
        <taxon>Bacteria</taxon>
        <taxon>Bacillati</taxon>
        <taxon>Actinomycetota</taxon>
        <taxon>Actinomycetes</taxon>
        <taxon>Streptosporangiales</taxon>
        <taxon>Streptosporangiaceae</taxon>
        <taxon>Nonomuraea</taxon>
    </lineage>
</organism>
<keyword evidence="20" id="KW-1185">Reference proteome</keyword>
<dbReference type="PIRSF" id="PIRSF000098">
    <property type="entry name" value="Homoser_dehydrog"/>
    <property type="match status" value="1"/>
</dbReference>
<comment type="catalytic activity">
    <reaction evidence="15">
        <text>L-homoserine + NAD(+) = L-aspartate 4-semialdehyde + NADH + H(+)</text>
        <dbReference type="Rhea" id="RHEA:15757"/>
        <dbReference type="ChEBI" id="CHEBI:15378"/>
        <dbReference type="ChEBI" id="CHEBI:57476"/>
        <dbReference type="ChEBI" id="CHEBI:57540"/>
        <dbReference type="ChEBI" id="CHEBI:57945"/>
        <dbReference type="ChEBI" id="CHEBI:537519"/>
        <dbReference type="EC" id="1.1.1.3"/>
    </reaction>
    <physiologicalReaction direction="right-to-left" evidence="15">
        <dbReference type="Rhea" id="RHEA:15759"/>
    </physiologicalReaction>
</comment>
<evidence type="ECO:0000256" key="11">
    <source>
        <dbReference type="ARBA" id="ARBA00023053"/>
    </source>
</evidence>
<evidence type="ECO:0000313" key="19">
    <source>
        <dbReference type="EMBL" id="QYC39206.1"/>
    </source>
</evidence>
<name>A0ABX8TVD1_9ACTN</name>
<keyword evidence="7 16" id="KW-0028">Amino-acid biosynthesis</keyword>
<dbReference type="InterPro" id="IPR002912">
    <property type="entry name" value="ACT_dom"/>
</dbReference>
<evidence type="ECO:0000256" key="6">
    <source>
        <dbReference type="ARBA" id="ARBA00013376"/>
    </source>
</evidence>
<sequence length="429" mass="44727">MKPLKVALLGCGVVGSQVIRLLHEQAGDLAARVGAPLELAGVAVRRLGRKRDVEVDPALLTTDAESLVARDDVDIVIEVIGGIEPARGLIVSALSRGKSVVTANKALLAEDGATLHQAARAGKGDLYFEASVAGAIPLLRPLRESLAGDHVKRVLGIVNGTTNYILDKMDSTGASFTDALEEAQTLGYAEADPTADVEGFDAAAKAAILAGLAFHSRVTAADVHREGITEITATDVASAKAMGYVIKLLAICARSDDGRSFGVRVHPAMIPRTHPLAGVREAYNAVFVEAESAGQLMFYGKGAGGAPTASAVLGDLVAVARNRLAGTRGPEESTYADLSAHPMGETVTRLHMALDVADKPGVLARVAELFAKHDVSIQTVRQEGHGDDAQLVIVTHRATDAALTATLEGLRELDIVRAVAGVMRVEGDD</sequence>
<dbReference type="GO" id="GO:0004412">
    <property type="term" value="F:homoserine dehydrogenase activity"/>
    <property type="evidence" value="ECO:0007669"/>
    <property type="project" value="UniProtKB-EC"/>
</dbReference>
<keyword evidence="11" id="KW-0915">Sodium</keyword>
<evidence type="ECO:0000256" key="10">
    <source>
        <dbReference type="ARBA" id="ARBA00023002"/>
    </source>
</evidence>
<dbReference type="InterPro" id="IPR016204">
    <property type="entry name" value="HDH"/>
</dbReference>
<dbReference type="Pfam" id="PF03447">
    <property type="entry name" value="NAD_binding_3"/>
    <property type="match status" value="1"/>
</dbReference>
<dbReference type="SUPFAM" id="SSF55021">
    <property type="entry name" value="ACT-like"/>
    <property type="match status" value="1"/>
</dbReference>
<dbReference type="Proteomes" id="UP000824681">
    <property type="component" value="Chromosome"/>
</dbReference>
<dbReference type="SUPFAM" id="SSF55347">
    <property type="entry name" value="Glyceraldehyde-3-phosphate dehydrogenase-like, C-terminal domain"/>
    <property type="match status" value="1"/>
</dbReference>
<comment type="similarity">
    <text evidence="4 17">Belongs to the homoserine dehydrogenase family.</text>
</comment>
<comment type="cofactor">
    <cofactor evidence="1">
        <name>a metal cation</name>
        <dbReference type="ChEBI" id="CHEBI:25213"/>
    </cofactor>
</comment>
<dbReference type="NCBIfam" id="NF004976">
    <property type="entry name" value="PRK06349.1"/>
    <property type="match status" value="1"/>
</dbReference>
<comment type="function">
    <text evidence="13">Catalyzes the conversion of L-aspartate-beta-semialdehyde (L-Asa) to L-homoserine (L-Hse), the third step in the biosynthesis of threonine and methionine from aspartate.</text>
</comment>
<feature type="domain" description="ACT" evidence="18">
    <location>
        <begin position="351"/>
        <end position="424"/>
    </location>
</feature>
<dbReference type="Gene3D" id="3.40.50.720">
    <property type="entry name" value="NAD(P)-binding Rossmann-like Domain"/>
    <property type="match status" value="1"/>
</dbReference>
<evidence type="ECO:0000256" key="2">
    <source>
        <dbReference type="ARBA" id="ARBA00005056"/>
    </source>
</evidence>
<gene>
    <name evidence="19" type="primary">hom</name>
    <name evidence="19" type="ORF">Nocox_07905</name>
</gene>
<evidence type="ECO:0000256" key="8">
    <source>
        <dbReference type="ARBA" id="ARBA00022697"/>
    </source>
</evidence>
<dbReference type="PANTHER" id="PTHR43331">
    <property type="entry name" value="HOMOSERINE DEHYDROGENASE"/>
    <property type="match status" value="1"/>
</dbReference>
<evidence type="ECO:0000256" key="14">
    <source>
        <dbReference type="ARBA" id="ARBA00048841"/>
    </source>
</evidence>
<dbReference type="InterPro" id="IPR045865">
    <property type="entry name" value="ACT-like_dom_sf"/>
</dbReference>
<dbReference type="Gene3D" id="3.30.360.10">
    <property type="entry name" value="Dihydrodipicolinate Reductase, domain 2"/>
    <property type="match status" value="1"/>
</dbReference>
<dbReference type="Pfam" id="PF01842">
    <property type="entry name" value="ACT"/>
    <property type="match status" value="1"/>
</dbReference>
<comment type="catalytic activity">
    <reaction evidence="14">
        <text>L-homoserine + NADP(+) = L-aspartate 4-semialdehyde + NADPH + H(+)</text>
        <dbReference type="Rhea" id="RHEA:15761"/>
        <dbReference type="ChEBI" id="CHEBI:15378"/>
        <dbReference type="ChEBI" id="CHEBI:57476"/>
        <dbReference type="ChEBI" id="CHEBI:57783"/>
        <dbReference type="ChEBI" id="CHEBI:58349"/>
        <dbReference type="ChEBI" id="CHEBI:537519"/>
        <dbReference type="EC" id="1.1.1.3"/>
    </reaction>
    <physiologicalReaction direction="right-to-left" evidence="14">
        <dbReference type="Rhea" id="RHEA:15763"/>
    </physiologicalReaction>
</comment>
<evidence type="ECO:0000256" key="16">
    <source>
        <dbReference type="RuleBase" id="RU000579"/>
    </source>
</evidence>
<keyword evidence="9 16" id="KW-0521">NADP</keyword>
<evidence type="ECO:0000256" key="7">
    <source>
        <dbReference type="ARBA" id="ARBA00022605"/>
    </source>
</evidence>
<dbReference type="SUPFAM" id="SSF51735">
    <property type="entry name" value="NAD(P)-binding Rossmann-fold domains"/>
    <property type="match status" value="1"/>
</dbReference>
<evidence type="ECO:0000256" key="3">
    <source>
        <dbReference type="ARBA" id="ARBA00005062"/>
    </source>
</evidence>
<dbReference type="PANTHER" id="PTHR43331:SF1">
    <property type="entry name" value="HOMOSERINE DEHYDROGENASE"/>
    <property type="match status" value="1"/>
</dbReference>
<dbReference type="PROSITE" id="PS01042">
    <property type="entry name" value="HOMOSER_DHGENASE"/>
    <property type="match status" value="1"/>
</dbReference>
<evidence type="ECO:0000259" key="18">
    <source>
        <dbReference type="PROSITE" id="PS51671"/>
    </source>
</evidence>
<dbReference type="RefSeq" id="WP_246649748.1">
    <property type="nucleotide sequence ID" value="NZ_CP068985.1"/>
</dbReference>
<keyword evidence="8 16" id="KW-0791">Threonine biosynthesis</keyword>
<keyword evidence="12 16" id="KW-0486">Methionine biosynthesis</keyword>
<comment type="pathway">
    <text evidence="3 16">Amino-acid biosynthesis; L-methionine biosynthesis via de novo pathway; L-homoserine from L-aspartate: step 3/3.</text>
</comment>
<dbReference type="CDD" id="cd04881">
    <property type="entry name" value="ACT_HSDH-Hom"/>
    <property type="match status" value="1"/>
</dbReference>
<evidence type="ECO:0000256" key="17">
    <source>
        <dbReference type="RuleBase" id="RU004171"/>
    </source>
</evidence>
<evidence type="ECO:0000256" key="4">
    <source>
        <dbReference type="ARBA" id="ARBA00006753"/>
    </source>
</evidence>
<comment type="pathway">
    <text evidence="2 16">Amino-acid biosynthesis; L-threonine biosynthesis; L-threonine from L-aspartate: step 3/5.</text>
</comment>